<sequence length="297" mass="32197">MNIGFIGTGVMGSRMVKRLLQAGFKVTVYNRSFEKTLPLIQLGAKRTEHIKSLAQNSDVICTCLSMPSDVLDVYLGQGGIIENANPNTICLDFTTVGPDTSKTVYTMANENKIVYLDAPVSGGPEGVNQGSLTIIVGGEKAAFDTIKSILDVLGETIQYLGPIGSGSIAKLINQYLVAVHSIAASEAMVTGAAFGLDSEQLYQILKVSYGDSRMLRRHMEQFVLQRQFEPGGAVKYVHKDIRLANQLLEEIGLKQFTGQIAEQAFEKAMTQGLSNLDMSAVIQPLEQECDVVVKKGE</sequence>
<dbReference type="InterPro" id="IPR036291">
    <property type="entry name" value="NAD(P)-bd_dom_sf"/>
</dbReference>
<evidence type="ECO:0000256" key="4">
    <source>
        <dbReference type="PIRSR" id="PIRSR000103-1"/>
    </source>
</evidence>
<dbReference type="InterPro" id="IPR015815">
    <property type="entry name" value="HIBADH-related"/>
</dbReference>
<dbReference type="AlphaFoldDB" id="A0A3S0VIM3"/>
<dbReference type="RefSeq" id="WP_126863125.1">
    <property type="nucleotide sequence ID" value="NZ_JAUSTX010000029.1"/>
</dbReference>
<gene>
    <name evidence="7" type="ORF">ELQ35_01760</name>
</gene>
<evidence type="ECO:0000259" key="5">
    <source>
        <dbReference type="Pfam" id="PF03446"/>
    </source>
</evidence>
<dbReference type="SUPFAM" id="SSF48179">
    <property type="entry name" value="6-phosphogluconate dehydrogenase C-terminal domain-like"/>
    <property type="match status" value="1"/>
</dbReference>
<dbReference type="InterPro" id="IPR006115">
    <property type="entry name" value="6PGDH_NADP-bd"/>
</dbReference>
<dbReference type="PIRSF" id="PIRSF000103">
    <property type="entry name" value="HIBADH"/>
    <property type="match status" value="1"/>
</dbReference>
<organism evidence="7 8">
    <name type="scientific">Peribacillus cavernae</name>
    <dbReference type="NCBI Taxonomy" id="1674310"/>
    <lineage>
        <taxon>Bacteria</taxon>
        <taxon>Bacillati</taxon>
        <taxon>Bacillota</taxon>
        <taxon>Bacilli</taxon>
        <taxon>Bacillales</taxon>
        <taxon>Bacillaceae</taxon>
        <taxon>Peribacillus</taxon>
    </lineage>
</organism>
<dbReference type="InterPro" id="IPR013328">
    <property type="entry name" value="6PGD_dom2"/>
</dbReference>
<evidence type="ECO:0000256" key="3">
    <source>
        <dbReference type="ARBA" id="ARBA00023027"/>
    </source>
</evidence>
<dbReference type="GO" id="GO:0051287">
    <property type="term" value="F:NAD binding"/>
    <property type="evidence" value="ECO:0007669"/>
    <property type="project" value="InterPro"/>
</dbReference>
<dbReference type="Gene3D" id="1.10.1040.10">
    <property type="entry name" value="N-(1-d-carboxylethyl)-l-norvaline Dehydrogenase, domain 2"/>
    <property type="match status" value="1"/>
</dbReference>
<feature type="active site" evidence="4">
    <location>
        <position position="170"/>
    </location>
</feature>
<evidence type="ECO:0000259" key="6">
    <source>
        <dbReference type="Pfam" id="PF14833"/>
    </source>
</evidence>
<dbReference type="PANTHER" id="PTHR43060:SF15">
    <property type="entry name" value="3-HYDROXYISOBUTYRATE DEHYDROGENASE-LIKE 1, MITOCHONDRIAL-RELATED"/>
    <property type="match status" value="1"/>
</dbReference>
<dbReference type="Proteomes" id="UP000267430">
    <property type="component" value="Unassembled WGS sequence"/>
</dbReference>
<keyword evidence="3" id="KW-0520">NAD</keyword>
<reference evidence="7 8" key="1">
    <citation type="submission" date="2018-12" db="EMBL/GenBank/DDBJ databases">
        <title>Bacillus chawlae sp. nov., Bacillus glennii sp. nov., and Bacillus saganii sp. nov. Isolated from the Vehicle Assembly Building at Kennedy Space Center where the Viking Spacecraft were Assembled.</title>
        <authorList>
            <person name="Seuylemezian A."/>
            <person name="Vaishampayan P."/>
        </authorList>
    </citation>
    <scope>NUCLEOTIDE SEQUENCE [LARGE SCALE GENOMIC DNA]</scope>
    <source>
        <strain evidence="7 8">L5</strain>
    </source>
</reference>
<comment type="caution">
    <text evidence="7">The sequence shown here is derived from an EMBL/GenBank/DDBJ whole genome shotgun (WGS) entry which is preliminary data.</text>
</comment>
<dbReference type="OrthoDB" id="9786703at2"/>
<evidence type="ECO:0000256" key="2">
    <source>
        <dbReference type="ARBA" id="ARBA00023002"/>
    </source>
</evidence>
<dbReference type="InterPro" id="IPR008927">
    <property type="entry name" value="6-PGluconate_DH-like_C_sf"/>
</dbReference>
<name>A0A3S0VIM3_9BACI</name>
<dbReference type="Pfam" id="PF14833">
    <property type="entry name" value="NAD_binding_11"/>
    <property type="match status" value="1"/>
</dbReference>
<accession>A0A3S0VIM3</accession>
<comment type="similarity">
    <text evidence="1">Belongs to the HIBADH-related family.</text>
</comment>
<dbReference type="EMBL" id="RYZZ01000001">
    <property type="protein sequence ID" value="RUQ32834.1"/>
    <property type="molecule type" value="Genomic_DNA"/>
</dbReference>
<dbReference type="InterPro" id="IPR029154">
    <property type="entry name" value="HIBADH-like_NADP-bd"/>
</dbReference>
<keyword evidence="8" id="KW-1185">Reference proteome</keyword>
<dbReference type="PANTHER" id="PTHR43060">
    <property type="entry name" value="3-HYDROXYISOBUTYRATE DEHYDROGENASE-LIKE 1, MITOCHONDRIAL-RELATED"/>
    <property type="match status" value="1"/>
</dbReference>
<dbReference type="Gene3D" id="3.40.50.720">
    <property type="entry name" value="NAD(P)-binding Rossmann-like Domain"/>
    <property type="match status" value="1"/>
</dbReference>
<dbReference type="SUPFAM" id="SSF51735">
    <property type="entry name" value="NAD(P)-binding Rossmann-fold domains"/>
    <property type="match status" value="1"/>
</dbReference>
<protein>
    <submittedName>
        <fullName evidence="7">NAD(P)-dependent oxidoreductase</fullName>
    </submittedName>
</protein>
<feature type="domain" description="3-hydroxyisobutyrate dehydrogenase-like NAD-binding" evidence="6">
    <location>
        <begin position="164"/>
        <end position="285"/>
    </location>
</feature>
<dbReference type="Pfam" id="PF03446">
    <property type="entry name" value="NAD_binding_2"/>
    <property type="match status" value="1"/>
</dbReference>
<proteinExistence type="inferred from homology"/>
<dbReference type="GO" id="GO:0050661">
    <property type="term" value="F:NADP binding"/>
    <property type="evidence" value="ECO:0007669"/>
    <property type="project" value="InterPro"/>
</dbReference>
<evidence type="ECO:0000256" key="1">
    <source>
        <dbReference type="ARBA" id="ARBA00009080"/>
    </source>
</evidence>
<feature type="domain" description="6-phosphogluconate dehydrogenase NADP-binding" evidence="5">
    <location>
        <begin position="2"/>
        <end position="161"/>
    </location>
</feature>
<evidence type="ECO:0000313" key="8">
    <source>
        <dbReference type="Proteomes" id="UP000267430"/>
    </source>
</evidence>
<evidence type="ECO:0000313" key="7">
    <source>
        <dbReference type="EMBL" id="RUQ32834.1"/>
    </source>
</evidence>
<dbReference type="GO" id="GO:0016491">
    <property type="term" value="F:oxidoreductase activity"/>
    <property type="evidence" value="ECO:0007669"/>
    <property type="project" value="UniProtKB-KW"/>
</dbReference>
<keyword evidence="2" id="KW-0560">Oxidoreductase</keyword>